<dbReference type="SUPFAM" id="SSF103473">
    <property type="entry name" value="MFS general substrate transporter"/>
    <property type="match status" value="1"/>
</dbReference>
<dbReference type="GO" id="GO:0022857">
    <property type="term" value="F:transmembrane transporter activity"/>
    <property type="evidence" value="ECO:0007669"/>
    <property type="project" value="InterPro"/>
</dbReference>
<feature type="transmembrane region" description="Helical" evidence="7">
    <location>
        <begin position="344"/>
        <end position="366"/>
    </location>
</feature>
<evidence type="ECO:0000256" key="3">
    <source>
        <dbReference type="ARBA" id="ARBA00022475"/>
    </source>
</evidence>
<reference evidence="9 10" key="1">
    <citation type="submission" date="2019-02" db="EMBL/GenBank/DDBJ databases">
        <title>Deep-cultivation of Planctomycetes and their phenomic and genomic characterization uncovers novel biology.</title>
        <authorList>
            <person name="Wiegand S."/>
            <person name="Jogler M."/>
            <person name="Boedeker C."/>
            <person name="Pinto D."/>
            <person name="Vollmers J."/>
            <person name="Rivas-Marin E."/>
            <person name="Kohn T."/>
            <person name="Peeters S.H."/>
            <person name="Heuer A."/>
            <person name="Rast P."/>
            <person name="Oberbeckmann S."/>
            <person name="Bunk B."/>
            <person name="Jeske O."/>
            <person name="Meyerdierks A."/>
            <person name="Storesund J.E."/>
            <person name="Kallscheuer N."/>
            <person name="Luecker S."/>
            <person name="Lage O.M."/>
            <person name="Pohl T."/>
            <person name="Merkel B.J."/>
            <person name="Hornburger P."/>
            <person name="Mueller R.-W."/>
            <person name="Bruemmer F."/>
            <person name="Labrenz M."/>
            <person name="Spormann A.M."/>
            <person name="Op den Camp H."/>
            <person name="Overmann J."/>
            <person name="Amann R."/>
            <person name="Jetten M.S.M."/>
            <person name="Mascher T."/>
            <person name="Medema M.H."/>
            <person name="Devos D.P."/>
            <person name="Kaster A.-K."/>
            <person name="Ovreas L."/>
            <person name="Rohde M."/>
            <person name="Galperin M.Y."/>
            <person name="Jogler C."/>
        </authorList>
    </citation>
    <scope>NUCLEOTIDE SEQUENCE [LARGE SCALE GENOMIC DNA]</scope>
    <source>
        <strain evidence="9 10">I41</strain>
    </source>
</reference>
<dbReference type="PANTHER" id="PTHR23517">
    <property type="entry name" value="RESISTANCE PROTEIN MDTM, PUTATIVE-RELATED-RELATED"/>
    <property type="match status" value="1"/>
</dbReference>
<proteinExistence type="predicted"/>
<evidence type="ECO:0000259" key="8">
    <source>
        <dbReference type="PROSITE" id="PS50850"/>
    </source>
</evidence>
<evidence type="ECO:0000256" key="5">
    <source>
        <dbReference type="ARBA" id="ARBA00022989"/>
    </source>
</evidence>
<evidence type="ECO:0000256" key="1">
    <source>
        <dbReference type="ARBA" id="ARBA00004651"/>
    </source>
</evidence>
<evidence type="ECO:0000313" key="10">
    <source>
        <dbReference type="Proteomes" id="UP000317909"/>
    </source>
</evidence>
<dbReference type="KEGG" id="llh:I41_22890"/>
<feature type="transmembrane region" description="Helical" evidence="7">
    <location>
        <begin position="50"/>
        <end position="73"/>
    </location>
</feature>
<sequence length="417" mass="44899">MLRATIARYRAAYAGLPREVWWLAVALFVNRCGAMVLPFLTLYLTQKLGFSGALAGRMVSVYGVGAVCGAYLGGRLAERFGAIRFQTVCLFLAAPGFMFLPLWKTWPAMAANLFLVSLIAEAVRPANAAAITQLTTPANRMRAFALQRLAANFGFSFGPAIGGLLATIDFKWLFFVDGFSTMAAGGALLAIFRMQRIKRVVDVHPSTVTSASPPRDRLFVGFLLLMLANMIVFFQFGSTYPLFLHDHFGLNTDSIGLMFAVNTTVIVLFEMLLVDAIKDWPLLRTIGWGCLISCVGFGMLPFGQSALYAVAAMLVLTMGEMLSLALSTGFVANRSGAGGEASYMGWYMVMLATASVAGPAIGSTIYQANPNAVWYGALGVGVAVLAGFQWLASGDRRPVEVHDAAPEWAEAMPQLAE</sequence>
<comment type="subcellular location">
    <subcellularLocation>
        <location evidence="1">Cell membrane</location>
        <topology evidence="1">Multi-pass membrane protein</topology>
    </subcellularLocation>
</comment>
<dbReference type="Gene3D" id="1.20.1250.20">
    <property type="entry name" value="MFS general substrate transporter like domains"/>
    <property type="match status" value="2"/>
</dbReference>
<dbReference type="InterPro" id="IPR020846">
    <property type="entry name" value="MFS_dom"/>
</dbReference>
<feature type="transmembrane region" description="Helical" evidence="7">
    <location>
        <begin position="172"/>
        <end position="192"/>
    </location>
</feature>
<gene>
    <name evidence="9" type="ORF">I41_22890</name>
</gene>
<dbReference type="PROSITE" id="PS50850">
    <property type="entry name" value="MFS"/>
    <property type="match status" value="1"/>
</dbReference>
<feature type="transmembrane region" description="Helical" evidence="7">
    <location>
        <begin position="218"/>
        <end position="243"/>
    </location>
</feature>
<accession>A0A517TXK7</accession>
<dbReference type="PRINTS" id="PR01035">
    <property type="entry name" value="TCRTETA"/>
</dbReference>
<organism evidence="9 10">
    <name type="scientific">Lacipirellula limnantheis</name>
    <dbReference type="NCBI Taxonomy" id="2528024"/>
    <lineage>
        <taxon>Bacteria</taxon>
        <taxon>Pseudomonadati</taxon>
        <taxon>Planctomycetota</taxon>
        <taxon>Planctomycetia</taxon>
        <taxon>Pirellulales</taxon>
        <taxon>Lacipirellulaceae</taxon>
        <taxon>Lacipirellula</taxon>
    </lineage>
</organism>
<evidence type="ECO:0000256" key="7">
    <source>
        <dbReference type="SAM" id="Phobius"/>
    </source>
</evidence>
<dbReference type="InterPro" id="IPR050171">
    <property type="entry name" value="MFS_Transporters"/>
</dbReference>
<keyword evidence="6 7" id="KW-0472">Membrane</keyword>
<dbReference type="RefSeq" id="WP_145432597.1">
    <property type="nucleotide sequence ID" value="NZ_CP036339.1"/>
</dbReference>
<feature type="transmembrane region" description="Helical" evidence="7">
    <location>
        <begin position="149"/>
        <end position="166"/>
    </location>
</feature>
<dbReference type="InterPro" id="IPR011701">
    <property type="entry name" value="MFS"/>
</dbReference>
<dbReference type="InterPro" id="IPR001958">
    <property type="entry name" value="Tet-R_TetA/multi-R_MdtG-like"/>
</dbReference>
<dbReference type="PANTHER" id="PTHR23517:SF2">
    <property type="entry name" value="MULTIDRUG RESISTANCE PROTEIN MDTH"/>
    <property type="match status" value="1"/>
</dbReference>
<dbReference type="AlphaFoldDB" id="A0A517TXK7"/>
<feature type="transmembrane region" description="Helical" evidence="7">
    <location>
        <begin position="109"/>
        <end position="128"/>
    </location>
</feature>
<dbReference type="InterPro" id="IPR036259">
    <property type="entry name" value="MFS_trans_sf"/>
</dbReference>
<dbReference type="EMBL" id="CP036339">
    <property type="protein sequence ID" value="QDT73100.1"/>
    <property type="molecule type" value="Genomic_DNA"/>
</dbReference>
<feature type="transmembrane region" description="Helical" evidence="7">
    <location>
        <begin position="281"/>
        <end position="300"/>
    </location>
</feature>
<dbReference type="Pfam" id="PF07690">
    <property type="entry name" value="MFS_1"/>
    <property type="match status" value="1"/>
</dbReference>
<keyword evidence="2" id="KW-0813">Transport</keyword>
<keyword evidence="5 7" id="KW-1133">Transmembrane helix</keyword>
<keyword evidence="10" id="KW-1185">Reference proteome</keyword>
<feature type="domain" description="Major facilitator superfamily (MFS) profile" evidence="8">
    <location>
        <begin position="19"/>
        <end position="397"/>
    </location>
</feature>
<evidence type="ECO:0000256" key="2">
    <source>
        <dbReference type="ARBA" id="ARBA00022448"/>
    </source>
</evidence>
<feature type="transmembrane region" description="Helical" evidence="7">
    <location>
        <begin position="85"/>
        <end position="103"/>
    </location>
</feature>
<dbReference type="GO" id="GO:0005886">
    <property type="term" value="C:plasma membrane"/>
    <property type="evidence" value="ECO:0007669"/>
    <property type="project" value="UniProtKB-SubCell"/>
</dbReference>
<feature type="transmembrane region" description="Helical" evidence="7">
    <location>
        <begin position="255"/>
        <end position="274"/>
    </location>
</feature>
<evidence type="ECO:0000313" key="9">
    <source>
        <dbReference type="EMBL" id="QDT73100.1"/>
    </source>
</evidence>
<feature type="transmembrane region" description="Helical" evidence="7">
    <location>
        <begin position="372"/>
        <end position="392"/>
    </location>
</feature>
<keyword evidence="3" id="KW-1003">Cell membrane</keyword>
<keyword evidence="4 7" id="KW-0812">Transmembrane</keyword>
<dbReference type="Proteomes" id="UP000317909">
    <property type="component" value="Chromosome"/>
</dbReference>
<evidence type="ECO:0000256" key="6">
    <source>
        <dbReference type="ARBA" id="ARBA00023136"/>
    </source>
</evidence>
<protein>
    <submittedName>
        <fullName evidence="9">Multidrug resistance protein MdtH</fullName>
    </submittedName>
</protein>
<dbReference type="OrthoDB" id="9793283at2"/>
<name>A0A517TXK7_9BACT</name>
<feature type="transmembrane region" description="Helical" evidence="7">
    <location>
        <begin position="20"/>
        <end position="44"/>
    </location>
</feature>
<feature type="transmembrane region" description="Helical" evidence="7">
    <location>
        <begin position="306"/>
        <end position="332"/>
    </location>
</feature>
<evidence type="ECO:0000256" key="4">
    <source>
        <dbReference type="ARBA" id="ARBA00022692"/>
    </source>
</evidence>